<feature type="non-terminal residue" evidence="1">
    <location>
        <position position="73"/>
    </location>
</feature>
<accession>A0ACA9LT03</accession>
<sequence length="73" mass="8154">MIISVQGKLQLLKELVQFQYIVKPECITDTDEQTLIYLALLNNSKAVVQAIDANEHDDPNSLYCLVALGDFEG</sequence>
<proteinExistence type="predicted"/>
<evidence type="ECO:0000313" key="1">
    <source>
        <dbReference type="EMBL" id="CAG8547443.1"/>
    </source>
</evidence>
<keyword evidence="2" id="KW-1185">Reference proteome</keyword>
<evidence type="ECO:0000313" key="2">
    <source>
        <dbReference type="Proteomes" id="UP000789860"/>
    </source>
</evidence>
<gene>
    <name evidence="1" type="ORF">SCALOS_LOCUS5060</name>
</gene>
<reference evidence="1" key="1">
    <citation type="submission" date="2021-06" db="EMBL/GenBank/DDBJ databases">
        <authorList>
            <person name="Kallberg Y."/>
            <person name="Tangrot J."/>
            <person name="Rosling A."/>
        </authorList>
    </citation>
    <scope>NUCLEOTIDE SEQUENCE</scope>
    <source>
        <strain evidence="1">AU212A</strain>
    </source>
</reference>
<protein>
    <submittedName>
        <fullName evidence="1">1902_t:CDS:1</fullName>
    </submittedName>
</protein>
<dbReference type="Proteomes" id="UP000789860">
    <property type="component" value="Unassembled WGS sequence"/>
</dbReference>
<organism evidence="1 2">
    <name type="scientific">Scutellospora calospora</name>
    <dbReference type="NCBI Taxonomy" id="85575"/>
    <lineage>
        <taxon>Eukaryota</taxon>
        <taxon>Fungi</taxon>
        <taxon>Fungi incertae sedis</taxon>
        <taxon>Mucoromycota</taxon>
        <taxon>Glomeromycotina</taxon>
        <taxon>Glomeromycetes</taxon>
        <taxon>Diversisporales</taxon>
        <taxon>Gigasporaceae</taxon>
        <taxon>Scutellospora</taxon>
    </lineage>
</organism>
<name>A0ACA9LT03_9GLOM</name>
<dbReference type="EMBL" id="CAJVPM010007618">
    <property type="protein sequence ID" value="CAG8547443.1"/>
    <property type="molecule type" value="Genomic_DNA"/>
</dbReference>
<comment type="caution">
    <text evidence="1">The sequence shown here is derived from an EMBL/GenBank/DDBJ whole genome shotgun (WGS) entry which is preliminary data.</text>
</comment>